<accession>A0ACD3R764</accession>
<dbReference type="EMBL" id="CM011682">
    <property type="protein sequence ID" value="TMS14964.1"/>
    <property type="molecule type" value="Genomic_DNA"/>
</dbReference>
<dbReference type="Proteomes" id="UP000793456">
    <property type="component" value="Chromosome IX"/>
</dbReference>
<comment type="caution">
    <text evidence="1">The sequence shown here is derived from an EMBL/GenBank/DDBJ whole genome shotgun (WGS) entry which is preliminary data.</text>
</comment>
<organism evidence="1 2">
    <name type="scientific">Larimichthys crocea</name>
    <name type="common">Large yellow croaker</name>
    <name type="synonym">Pseudosciaena crocea</name>
    <dbReference type="NCBI Taxonomy" id="215358"/>
    <lineage>
        <taxon>Eukaryota</taxon>
        <taxon>Metazoa</taxon>
        <taxon>Chordata</taxon>
        <taxon>Craniata</taxon>
        <taxon>Vertebrata</taxon>
        <taxon>Euteleostomi</taxon>
        <taxon>Actinopterygii</taxon>
        <taxon>Neopterygii</taxon>
        <taxon>Teleostei</taxon>
        <taxon>Neoteleostei</taxon>
        <taxon>Acanthomorphata</taxon>
        <taxon>Eupercaria</taxon>
        <taxon>Sciaenidae</taxon>
        <taxon>Larimichthys</taxon>
    </lineage>
</organism>
<protein>
    <submittedName>
        <fullName evidence="1">Uncharacterized protein</fullName>
    </submittedName>
</protein>
<evidence type="ECO:0000313" key="2">
    <source>
        <dbReference type="Proteomes" id="UP000793456"/>
    </source>
</evidence>
<reference evidence="1" key="1">
    <citation type="submission" date="2018-11" db="EMBL/GenBank/DDBJ databases">
        <title>The sequence and de novo assembly of Larimichthys crocea genome using PacBio and Hi-C technologies.</title>
        <authorList>
            <person name="Xu P."/>
            <person name="Chen B."/>
            <person name="Zhou Z."/>
            <person name="Ke Q."/>
            <person name="Wu Y."/>
            <person name="Bai H."/>
            <person name="Pu F."/>
        </authorList>
    </citation>
    <scope>NUCLEOTIDE SEQUENCE</scope>
    <source>
        <tissue evidence="1">Muscle</tissue>
    </source>
</reference>
<proteinExistence type="predicted"/>
<sequence length="212" mass="24038">MDGAHRGCRCQSKVKNSRPRHLHQSTLHLGDTAPCYSTTHHQTYSGRSASGRPLIFHLRDPSFPSQHHTRLDLSNNTSTPLEAPLLSHSQDVHRPKSITTRIKTKEENWARYRSGQAVREITNPQDLSEYWTSYKTAHSLPVTEDSPQLAGGKPTQWHQHNILTGSPCMVLEVLTGEQRQMAGPGKPSRRSRDKLLWATRCRETDCSALRLY</sequence>
<keyword evidence="2" id="KW-1185">Reference proteome</keyword>
<gene>
    <name evidence="1" type="ORF">E3U43_021426</name>
</gene>
<evidence type="ECO:0000313" key="1">
    <source>
        <dbReference type="EMBL" id="TMS14964.1"/>
    </source>
</evidence>
<name>A0ACD3R764_LARCR</name>